<dbReference type="InterPro" id="IPR058245">
    <property type="entry name" value="NreC/VraR/RcsB-like_REC"/>
</dbReference>
<keyword evidence="3" id="KW-0238">DNA-binding</keyword>
<keyword evidence="2" id="KW-0805">Transcription regulation</keyword>
<evidence type="ECO:0000313" key="8">
    <source>
        <dbReference type="EMBL" id="GAA2356142.1"/>
    </source>
</evidence>
<dbReference type="EMBL" id="BAAASD010000025">
    <property type="protein sequence ID" value="GAA2356142.1"/>
    <property type="molecule type" value="Genomic_DNA"/>
</dbReference>
<dbReference type="PRINTS" id="PR00038">
    <property type="entry name" value="HTHLUXR"/>
</dbReference>
<dbReference type="SUPFAM" id="SSF46894">
    <property type="entry name" value="C-terminal effector domain of the bipartite response regulators"/>
    <property type="match status" value="1"/>
</dbReference>
<accession>A0ABP5TLM2</accession>
<evidence type="ECO:0000256" key="5">
    <source>
        <dbReference type="PROSITE-ProRule" id="PRU00169"/>
    </source>
</evidence>
<keyword evidence="1 5" id="KW-0597">Phosphoprotein</keyword>
<evidence type="ECO:0000259" key="7">
    <source>
        <dbReference type="PROSITE" id="PS50110"/>
    </source>
</evidence>
<evidence type="ECO:0000256" key="2">
    <source>
        <dbReference type="ARBA" id="ARBA00023015"/>
    </source>
</evidence>
<dbReference type="CDD" id="cd17535">
    <property type="entry name" value="REC_NarL-like"/>
    <property type="match status" value="1"/>
</dbReference>
<evidence type="ECO:0000259" key="6">
    <source>
        <dbReference type="PROSITE" id="PS50043"/>
    </source>
</evidence>
<evidence type="ECO:0000313" key="9">
    <source>
        <dbReference type="Proteomes" id="UP001500253"/>
    </source>
</evidence>
<feature type="domain" description="Response regulatory" evidence="7">
    <location>
        <begin position="12"/>
        <end position="130"/>
    </location>
</feature>
<comment type="caution">
    <text evidence="8">The sequence shown here is derived from an EMBL/GenBank/DDBJ whole genome shotgun (WGS) entry which is preliminary data.</text>
</comment>
<dbReference type="InterPro" id="IPR001789">
    <property type="entry name" value="Sig_transdc_resp-reg_receiver"/>
</dbReference>
<dbReference type="RefSeq" id="WP_346176771.1">
    <property type="nucleotide sequence ID" value="NZ_BAAASD010000025.1"/>
</dbReference>
<reference evidence="9" key="1">
    <citation type="journal article" date="2019" name="Int. J. Syst. Evol. Microbiol.">
        <title>The Global Catalogue of Microorganisms (GCM) 10K type strain sequencing project: providing services to taxonomists for standard genome sequencing and annotation.</title>
        <authorList>
            <consortium name="The Broad Institute Genomics Platform"/>
            <consortium name="The Broad Institute Genome Sequencing Center for Infectious Disease"/>
            <person name="Wu L."/>
            <person name="Ma J."/>
        </authorList>
    </citation>
    <scope>NUCLEOTIDE SEQUENCE [LARGE SCALE GENOMIC DNA]</scope>
    <source>
        <strain evidence="9">JCM 4316</strain>
    </source>
</reference>
<dbReference type="PROSITE" id="PS50110">
    <property type="entry name" value="RESPONSE_REGULATORY"/>
    <property type="match status" value="1"/>
</dbReference>
<dbReference type="InterPro" id="IPR011006">
    <property type="entry name" value="CheY-like_superfamily"/>
</dbReference>
<evidence type="ECO:0000256" key="3">
    <source>
        <dbReference type="ARBA" id="ARBA00023125"/>
    </source>
</evidence>
<dbReference type="InterPro" id="IPR039420">
    <property type="entry name" value="WalR-like"/>
</dbReference>
<dbReference type="Gene3D" id="3.40.50.2300">
    <property type="match status" value="1"/>
</dbReference>
<dbReference type="PROSITE" id="PS00622">
    <property type="entry name" value="HTH_LUXR_1"/>
    <property type="match status" value="1"/>
</dbReference>
<dbReference type="PANTHER" id="PTHR43214:SF24">
    <property type="entry name" value="TRANSCRIPTIONAL REGULATORY PROTEIN NARL-RELATED"/>
    <property type="match status" value="1"/>
</dbReference>
<evidence type="ECO:0000256" key="1">
    <source>
        <dbReference type="ARBA" id="ARBA00022553"/>
    </source>
</evidence>
<dbReference type="SUPFAM" id="SSF52172">
    <property type="entry name" value="CheY-like"/>
    <property type="match status" value="1"/>
</dbReference>
<feature type="domain" description="HTH luxR-type" evidence="6">
    <location>
        <begin position="158"/>
        <end position="223"/>
    </location>
</feature>
<dbReference type="Pfam" id="PF00072">
    <property type="entry name" value="Response_reg"/>
    <property type="match status" value="1"/>
</dbReference>
<gene>
    <name evidence="8" type="ORF">GCM10010246_51730</name>
</gene>
<dbReference type="PROSITE" id="PS50043">
    <property type="entry name" value="HTH_LUXR_2"/>
    <property type="match status" value="1"/>
</dbReference>
<dbReference type="SMART" id="SM00448">
    <property type="entry name" value="REC"/>
    <property type="match status" value="1"/>
</dbReference>
<evidence type="ECO:0000256" key="4">
    <source>
        <dbReference type="ARBA" id="ARBA00023163"/>
    </source>
</evidence>
<protein>
    <submittedName>
        <fullName evidence="8">Response regulator transcription factor</fullName>
    </submittedName>
</protein>
<dbReference type="Proteomes" id="UP001500253">
    <property type="component" value="Unassembled WGS sequence"/>
</dbReference>
<dbReference type="InterPro" id="IPR016032">
    <property type="entry name" value="Sig_transdc_resp-reg_C-effctor"/>
</dbReference>
<keyword evidence="9" id="KW-1185">Reference proteome</keyword>
<dbReference type="CDD" id="cd06170">
    <property type="entry name" value="LuxR_C_like"/>
    <property type="match status" value="1"/>
</dbReference>
<dbReference type="InterPro" id="IPR000792">
    <property type="entry name" value="Tscrpt_reg_LuxR_C"/>
</dbReference>
<proteinExistence type="predicted"/>
<name>A0ABP5TLM2_9ACTN</name>
<dbReference type="Pfam" id="PF00196">
    <property type="entry name" value="GerE"/>
    <property type="match status" value="1"/>
</dbReference>
<keyword evidence="4" id="KW-0804">Transcription</keyword>
<sequence length="241" mass="24903">MISGGNGDVETTLLIADAHPWTRLGLSALLNAVPGLRVVAQAADGETACALAGSAGPDIVIVDADLPDLGGAETIQRILEAGVEEVRGALLMVSAVDDNEIYAALQTGAGGVLLKNIPPDQMAAAVISAARGNMVFSPGVMSRLIDICTHRTTPLDYDGSRLATLTMREAEVLKLVAKGHGNATVAKILHISEATVKTHLNRAMGKLEISSRAQAVALSYEFGLVIPRQRVAGTPSAAHSA</sequence>
<feature type="modified residue" description="4-aspartylphosphate" evidence="5">
    <location>
        <position position="63"/>
    </location>
</feature>
<dbReference type="PANTHER" id="PTHR43214">
    <property type="entry name" value="TWO-COMPONENT RESPONSE REGULATOR"/>
    <property type="match status" value="1"/>
</dbReference>
<dbReference type="SMART" id="SM00421">
    <property type="entry name" value="HTH_LUXR"/>
    <property type="match status" value="1"/>
</dbReference>
<organism evidence="8 9">
    <name type="scientific">Streptomyces cuspidosporus</name>
    <dbReference type="NCBI Taxonomy" id="66882"/>
    <lineage>
        <taxon>Bacteria</taxon>
        <taxon>Bacillati</taxon>
        <taxon>Actinomycetota</taxon>
        <taxon>Actinomycetes</taxon>
        <taxon>Kitasatosporales</taxon>
        <taxon>Streptomycetaceae</taxon>
        <taxon>Streptomyces</taxon>
    </lineage>
</organism>